<dbReference type="PANTHER" id="PTHR12589:SF7">
    <property type="entry name" value="6-PYRUVOYL TETRAHYDROBIOPTERIN SYNTHASE"/>
    <property type="match status" value="1"/>
</dbReference>
<organism evidence="11 12">
    <name type="scientific">Nonomuraea jabiensis</name>
    <dbReference type="NCBI Taxonomy" id="882448"/>
    <lineage>
        <taxon>Bacteria</taxon>
        <taxon>Bacillati</taxon>
        <taxon>Actinomycetota</taxon>
        <taxon>Actinomycetes</taxon>
        <taxon>Streptosporangiales</taxon>
        <taxon>Streptosporangiaceae</taxon>
        <taxon>Nonomuraea</taxon>
    </lineage>
</organism>
<evidence type="ECO:0000313" key="11">
    <source>
        <dbReference type="EMBL" id="MBB5775396.1"/>
    </source>
</evidence>
<keyword evidence="12" id="KW-1185">Reference proteome</keyword>
<comment type="catalytic activity">
    <reaction evidence="10">
        <text>7,8-dihydroneopterin 3'-triphosphate + H2O = 6-carboxy-5,6,7,8-tetrahydropterin + triphosphate + acetaldehyde + 2 H(+)</text>
        <dbReference type="Rhea" id="RHEA:27966"/>
        <dbReference type="ChEBI" id="CHEBI:15343"/>
        <dbReference type="ChEBI" id="CHEBI:15377"/>
        <dbReference type="ChEBI" id="CHEBI:15378"/>
        <dbReference type="ChEBI" id="CHEBI:18036"/>
        <dbReference type="ChEBI" id="CHEBI:58462"/>
        <dbReference type="ChEBI" id="CHEBI:61032"/>
        <dbReference type="EC" id="4.1.2.50"/>
    </reaction>
</comment>
<evidence type="ECO:0000256" key="5">
    <source>
        <dbReference type="ARBA" id="ARBA00018141"/>
    </source>
</evidence>
<dbReference type="SUPFAM" id="SSF55620">
    <property type="entry name" value="Tetrahydrobiopterin biosynthesis enzymes-like"/>
    <property type="match status" value="1"/>
</dbReference>
<comment type="pathway">
    <text evidence="2">Purine metabolism; 7-cyano-7-deazaguanine biosynthesis.</text>
</comment>
<evidence type="ECO:0000256" key="2">
    <source>
        <dbReference type="ARBA" id="ARBA00005061"/>
    </source>
</evidence>
<evidence type="ECO:0000256" key="6">
    <source>
        <dbReference type="ARBA" id="ARBA00022723"/>
    </source>
</evidence>
<evidence type="ECO:0000256" key="3">
    <source>
        <dbReference type="ARBA" id="ARBA00008900"/>
    </source>
</evidence>
<keyword evidence="6" id="KW-0479">Metal-binding</keyword>
<dbReference type="InterPro" id="IPR007115">
    <property type="entry name" value="6-PTP_synth/QueD"/>
</dbReference>
<evidence type="ECO:0000256" key="4">
    <source>
        <dbReference type="ARBA" id="ARBA00012982"/>
    </source>
</evidence>
<dbReference type="EC" id="4.1.2.50" evidence="4"/>
<dbReference type="UniPathway" id="UPA00391"/>
<comment type="cofactor">
    <cofactor evidence="1">
        <name>Zn(2+)</name>
        <dbReference type="ChEBI" id="CHEBI:29105"/>
    </cofactor>
</comment>
<dbReference type="Pfam" id="PF01242">
    <property type="entry name" value="PTPS"/>
    <property type="match status" value="1"/>
</dbReference>
<protein>
    <recommendedName>
        <fullName evidence="5">6-carboxy-5,6,7,8-tetrahydropterin synthase</fullName>
        <ecNumber evidence="4">4.1.2.50</ecNumber>
    </recommendedName>
    <alternativeName>
        <fullName evidence="9">Queuosine biosynthesis protein QueD</fullName>
    </alternativeName>
</protein>
<dbReference type="GO" id="GO:0046872">
    <property type="term" value="F:metal ion binding"/>
    <property type="evidence" value="ECO:0007669"/>
    <property type="project" value="UniProtKB-KW"/>
</dbReference>
<evidence type="ECO:0000313" key="12">
    <source>
        <dbReference type="Proteomes" id="UP000579153"/>
    </source>
</evidence>
<dbReference type="GO" id="GO:0070497">
    <property type="term" value="F:6-carboxytetrahydropterin synthase activity"/>
    <property type="evidence" value="ECO:0007669"/>
    <property type="project" value="UniProtKB-EC"/>
</dbReference>
<comment type="caution">
    <text evidence="11">The sequence shown here is derived from an EMBL/GenBank/DDBJ whole genome shotgun (WGS) entry which is preliminary data.</text>
</comment>
<proteinExistence type="inferred from homology"/>
<dbReference type="EMBL" id="JACHMB010000001">
    <property type="protein sequence ID" value="MBB5775396.1"/>
    <property type="molecule type" value="Genomic_DNA"/>
</dbReference>
<evidence type="ECO:0000256" key="7">
    <source>
        <dbReference type="ARBA" id="ARBA00022833"/>
    </source>
</evidence>
<dbReference type="AlphaFoldDB" id="A0A7W9G1F7"/>
<evidence type="ECO:0000256" key="8">
    <source>
        <dbReference type="ARBA" id="ARBA00023239"/>
    </source>
</evidence>
<evidence type="ECO:0000256" key="1">
    <source>
        <dbReference type="ARBA" id="ARBA00001947"/>
    </source>
</evidence>
<keyword evidence="8 11" id="KW-0456">Lyase</keyword>
<name>A0A7W9G1F7_9ACTN</name>
<evidence type="ECO:0000256" key="10">
    <source>
        <dbReference type="ARBA" id="ARBA00048807"/>
    </source>
</evidence>
<accession>A0A7W9G1F7</accession>
<sequence>MNLHGHSWWAEITVSAAELSHDQTVVEFGALKRALRAFIDDQLDHGAMLGAEDPLAPLLAAHGCKVFLFGQRDLDLATSYTEDLPHPTVEAVAVMLGRVAQALLADLPCAVGASISHVKVVETHVNSAEFRPVADGPPSGGVALRRASLASKNGE</sequence>
<dbReference type="PANTHER" id="PTHR12589">
    <property type="entry name" value="PYRUVOYL TETRAHYDROBIOPTERIN SYNTHASE"/>
    <property type="match status" value="1"/>
</dbReference>
<comment type="similarity">
    <text evidence="3">Belongs to the PTPS family. QueD subfamily.</text>
</comment>
<dbReference type="Proteomes" id="UP000579153">
    <property type="component" value="Unassembled WGS sequence"/>
</dbReference>
<gene>
    <name evidence="11" type="ORF">HD596_002152</name>
</gene>
<evidence type="ECO:0000256" key="9">
    <source>
        <dbReference type="ARBA" id="ARBA00031449"/>
    </source>
</evidence>
<dbReference type="InterPro" id="IPR038418">
    <property type="entry name" value="6-PTP_synth/QueD_sf"/>
</dbReference>
<keyword evidence="7" id="KW-0862">Zinc</keyword>
<reference evidence="11 12" key="1">
    <citation type="submission" date="2020-08" db="EMBL/GenBank/DDBJ databases">
        <title>Sequencing the genomes of 1000 actinobacteria strains.</title>
        <authorList>
            <person name="Klenk H.-P."/>
        </authorList>
    </citation>
    <scope>NUCLEOTIDE SEQUENCE [LARGE SCALE GENOMIC DNA]</scope>
    <source>
        <strain evidence="11 12">DSM 45507</strain>
    </source>
</reference>
<dbReference type="Gene3D" id="3.30.479.10">
    <property type="entry name" value="6-pyruvoyl tetrahydropterin synthase/QueD"/>
    <property type="match status" value="1"/>
</dbReference>